<organism evidence="6 7">
    <name type="scientific">Ranatra chinensis</name>
    <dbReference type="NCBI Taxonomy" id="642074"/>
    <lineage>
        <taxon>Eukaryota</taxon>
        <taxon>Metazoa</taxon>
        <taxon>Ecdysozoa</taxon>
        <taxon>Arthropoda</taxon>
        <taxon>Hexapoda</taxon>
        <taxon>Insecta</taxon>
        <taxon>Pterygota</taxon>
        <taxon>Neoptera</taxon>
        <taxon>Paraneoptera</taxon>
        <taxon>Hemiptera</taxon>
        <taxon>Heteroptera</taxon>
        <taxon>Panheteroptera</taxon>
        <taxon>Nepomorpha</taxon>
        <taxon>Nepidae</taxon>
        <taxon>Ranatrinae</taxon>
        <taxon>Ranatra</taxon>
    </lineage>
</organism>
<keyword evidence="3" id="KW-0496">Mitochondrion</keyword>
<feature type="domain" description="TLDc" evidence="5">
    <location>
        <begin position="1"/>
        <end position="122"/>
    </location>
</feature>
<dbReference type="SMART" id="SM00584">
    <property type="entry name" value="TLDc"/>
    <property type="match status" value="1"/>
</dbReference>
<sequence length="122" mass="13937">SADPWRLLFSTRTHGESWATFFKSLLAQGPTLIVVQDPEGATFGFYASQSWECKSTFYGDQNCFLFMLRPEIVKFEPTGYNANYQYLNSGQTTLPNGLVSSCFHQRNLTRYTLYLLTIGRIP</sequence>
<accession>A0ABD0XV03</accession>
<dbReference type="GO" id="GO:0005739">
    <property type="term" value="C:mitochondrion"/>
    <property type="evidence" value="ECO:0007669"/>
    <property type="project" value="UniProtKB-SubCell"/>
</dbReference>
<evidence type="ECO:0000256" key="4">
    <source>
        <dbReference type="ARBA" id="ARBA00040604"/>
    </source>
</evidence>
<dbReference type="AlphaFoldDB" id="A0ABD0XV03"/>
<dbReference type="EMBL" id="JBFDAA010000020">
    <property type="protein sequence ID" value="KAL1115106.1"/>
    <property type="molecule type" value="Genomic_DNA"/>
</dbReference>
<gene>
    <name evidence="6" type="ORF">AAG570_007137</name>
</gene>
<protein>
    <recommendedName>
        <fullName evidence="4">Oxidation resistance protein 1</fullName>
    </recommendedName>
</protein>
<evidence type="ECO:0000256" key="1">
    <source>
        <dbReference type="ARBA" id="ARBA00004173"/>
    </source>
</evidence>
<reference evidence="6 7" key="1">
    <citation type="submission" date="2024-07" db="EMBL/GenBank/DDBJ databases">
        <title>Chromosome-level genome assembly of the water stick insect Ranatra chinensis (Heteroptera: Nepidae).</title>
        <authorList>
            <person name="Liu X."/>
        </authorList>
    </citation>
    <scope>NUCLEOTIDE SEQUENCE [LARGE SCALE GENOMIC DNA]</scope>
    <source>
        <strain evidence="6">Cailab_2021Rc</strain>
        <tissue evidence="6">Muscle</tissue>
    </source>
</reference>
<comment type="caution">
    <text evidence="6">The sequence shown here is derived from an EMBL/GenBank/DDBJ whole genome shotgun (WGS) entry which is preliminary data.</text>
</comment>
<proteinExistence type="inferred from homology"/>
<evidence type="ECO:0000313" key="7">
    <source>
        <dbReference type="Proteomes" id="UP001558652"/>
    </source>
</evidence>
<evidence type="ECO:0000256" key="3">
    <source>
        <dbReference type="ARBA" id="ARBA00023128"/>
    </source>
</evidence>
<comment type="similarity">
    <text evidence="2">Belongs to the OXR1 family.</text>
</comment>
<dbReference type="InterPro" id="IPR006571">
    <property type="entry name" value="TLDc_dom"/>
</dbReference>
<dbReference type="PANTHER" id="PTHR23354:SF62">
    <property type="entry name" value="MUSTARD, ISOFORM V"/>
    <property type="match status" value="1"/>
</dbReference>
<comment type="subcellular location">
    <subcellularLocation>
        <location evidence="1">Mitochondrion</location>
    </subcellularLocation>
</comment>
<dbReference type="Pfam" id="PF07534">
    <property type="entry name" value="TLD"/>
    <property type="match status" value="1"/>
</dbReference>
<feature type="non-terminal residue" evidence="6">
    <location>
        <position position="1"/>
    </location>
</feature>
<evidence type="ECO:0000259" key="5">
    <source>
        <dbReference type="PROSITE" id="PS51886"/>
    </source>
</evidence>
<dbReference type="Proteomes" id="UP001558652">
    <property type="component" value="Unassembled WGS sequence"/>
</dbReference>
<dbReference type="PROSITE" id="PS51886">
    <property type="entry name" value="TLDC"/>
    <property type="match status" value="1"/>
</dbReference>
<dbReference type="PANTHER" id="PTHR23354">
    <property type="entry name" value="NUCLEOLAR PROTEIN 7/ESTROGEN RECEPTOR COACTIVATOR-RELATED"/>
    <property type="match status" value="1"/>
</dbReference>
<evidence type="ECO:0000313" key="6">
    <source>
        <dbReference type="EMBL" id="KAL1115106.1"/>
    </source>
</evidence>
<name>A0ABD0XV03_9HEMI</name>
<keyword evidence="7" id="KW-1185">Reference proteome</keyword>
<evidence type="ECO:0000256" key="2">
    <source>
        <dbReference type="ARBA" id="ARBA00009540"/>
    </source>
</evidence>